<dbReference type="RefSeq" id="WP_088001235.1">
    <property type="nucleotide sequence ID" value="NZ_BMHB01000002.1"/>
</dbReference>
<dbReference type="GO" id="GO:0006465">
    <property type="term" value="P:signal peptide processing"/>
    <property type="evidence" value="ECO:0007669"/>
    <property type="project" value="InterPro"/>
</dbReference>
<keyword evidence="4 6" id="KW-0378">Hydrolase</keyword>
<dbReference type="PROSITE" id="PS00501">
    <property type="entry name" value="SPASE_I_1"/>
    <property type="match status" value="1"/>
</dbReference>
<dbReference type="Gene3D" id="2.10.109.10">
    <property type="entry name" value="Umud Fragment, subunit A"/>
    <property type="match status" value="1"/>
</dbReference>
<evidence type="ECO:0000256" key="2">
    <source>
        <dbReference type="ARBA" id="ARBA00009370"/>
    </source>
</evidence>
<evidence type="ECO:0000313" key="9">
    <source>
        <dbReference type="Proteomes" id="UP000626244"/>
    </source>
</evidence>
<dbReference type="PANTHER" id="PTHR43390:SF1">
    <property type="entry name" value="CHLOROPLAST PROCESSING PEPTIDASE"/>
    <property type="match status" value="1"/>
</dbReference>
<name>A0A8J3AMT1_9BACI</name>
<dbReference type="InterPro" id="IPR000223">
    <property type="entry name" value="Pept_S26A_signal_pept_1"/>
</dbReference>
<sequence>MSQINMSSVQLNESTEKFTSKLVSWIKYIIILIFVFFIFHNVIGLTKVSGNSMNPTFQDGGLILVNKIAKLYKEPKLGDVAIISQPDQGIDIVKRIIGVAGDVVKIQEGIVYVNNEPIPEVIALGKSTDLAEQTIPDGSVFVMGDNRTPGESLDSRDPSVGPISVNFIKGYVVYSLLPFHSIPKPLVLQ</sequence>
<keyword evidence="6" id="KW-0472">Membrane</keyword>
<dbReference type="GO" id="GO:0005886">
    <property type="term" value="C:plasma membrane"/>
    <property type="evidence" value="ECO:0007669"/>
    <property type="project" value="UniProtKB-SubCell"/>
</dbReference>
<keyword evidence="6" id="KW-0812">Transmembrane</keyword>
<dbReference type="InterPro" id="IPR036286">
    <property type="entry name" value="LexA/Signal_pep-like_sf"/>
</dbReference>
<dbReference type="EC" id="3.4.21.89" evidence="6"/>
<dbReference type="CDD" id="cd06530">
    <property type="entry name" value="S26_SPase_I"/>
    <property type="match status" value="1"/>
</dbReference>
<dbReference type="InterPro" id="IPR019533">
    <property type="entry name" value="Peptidase_S26"/>
</dbReference>
<keyword evidence="9" id="KW-1185">Reference proteome</keyword>
<evidence type="ECO:0000259" key="7">
    <source>
        <dbReference type="Pfam" id="PF10502"/>
    </source>
</evidence>
<evidence type="ECO:0000256" key="4">
    <source>
        <dbReference type="ARBA" id="ARBA00022801"/>
    </source>
</evidence>
<feature type="active site" evidence="5">
    <location>
        <position position="94"/>
    </location>
</feature>
<feature type="domain" description="Peptidase S26" evidence="7">
    <location>
        <begin position="23"/>
        <end position="173"/>
    </location>
</feature>
<comment type="catalytic activity">
    <reaction evidence="6">
        <text>Cleavage of hydrophobic, N-terminal signal or leader sequences from secreted and periplasmic proteins.</text>
        <dbReference type="EC" id="3.4.21.89"/>
    </reaction>
</comment>
<dbReference type="Proteomes" id="UP000626244">
    <property type="component" value="Unassembled WGS sequence"/>
</dbReference>
<dbReference type="Pfam" id="PF10502">
    <property type="entry name" value="Peptidase_S26"/>
    <property type="match status" value="1"/>
</dbReference>
<accession>A0A8J3AMT1</accession>
<dbReference type="EMBL" id="BMHB01000002">
    <property type="protein sequence ID" value="GGI16628.1"/>
    <property type="molecule type" value="Genomic_DNA"/>
</dbReference>
<dbReference type="GO" id="GO:0004252">
    <property type="term" value="F:serine-type endopeptidase activity"/>
    <property type="evidence" value="ECO:0007669"/>
    <property type="project" value="InterPro"/>
</dbReference>
<dbReference type="AlphaFoldDB" id="A0A8J3AMT1"/>
<comment type="similarity">
    <text evidence="2 6">Belongs to the peptidase S26 family.</text>
</comment>
<dbReference type="PANTHER" id="PTHR43390">
    <property type="entry name" value="SIGNAL PEPTIDASE I"/>
    <property type="match status" value="1"/>
</dbReference>
<reference evidence="9" key="1">
    <citation type="journal article" date="2019" name="Int. J. Syst. Evol. Microbiol.">
        <title>The Global Catalogue of Microorganisms (GCM) 10K type strain sequencing project: providing services to taxonomists for standard genome sequencing and annotation.</title>
        <authorList>
            <consortium name="The Broad Institute Genomics Platform"/>
            <consortium name="The Broad Institute Genome Sequencing Center for Infectious Disease"/>
            <person name="Wu L."/>
            <person name="Ma J."/>
        </authorList>
    </citation>
    <scope>NUCLEOTIDE SEQUENCE [LARGE SCALE GENOMIC DNA]</scope>
    <source>
        <strain evidence="9">CGMCC 1.14993</strain>
    </source>
</reference>
<organism evidence="8 9">
    <name type="scientific">Gottfriedia solisilvae</name>
    <dbReference type="NCBI Taxonomy" id="1516104"/>
    <lineage>
        <taxon>Bacteria</taxon>
        <taxon>Bacillati</taxon>
        <taxon>Bacillota</taxon>
        <taxon>Bacilli</taxon>
        <taxon>Bacillales</taxon>
        <taxon>Bacillaceae</taxon>
        <taxon>Gottfriedia</taxon>
    </lineage>
</organism>
<feature type="transmembrane region" description="Helical" evidence="6">
    <location>
        <begin position="25"/>
        <end position="43"/>
    </location>
</feature>
<dbReference type="GO" id="GO:0009003">
    <property type="term" value="F:signal peptidase activity"/>
    <property type="evidence" value="ECO:0007669"/>
    <property type="project" value="UniProtKB-EC"/>
</dbReference>
<dbReference type="OrthoDB" id="9802919at2"/>
<evidence type="ECO:0000256" key="1">
    <source>
        <dbReference type="ARBA" id="ARBA00004401"/>
    </source>
</evidence>
<proteinExistence type="inferred from homology"/>
<evidence type="ECO:0000256" key="6">
    <source>
        <dbReference type="RuleBase" id="RU362042"/>
    </source>
</evidence>
<comment type="caution">
    <text evidence="8">The sequence shown here is derived from an EMBL/GenBank/DDBJ whole genome shotgun (WGS) entry which is preliminary data.</text>
</comment>
<dbReference type="InterPro" id="IPR019756">
    <property type="entry name" value="Pept_S26A_signal_pept_1_Ser-AS"/>
</dbReference>
<gene>
    <name evidence="8" type="primary">sip2A</name>
    <name evidence="8" type="ORF">GCM10007380_33910</name>
</gene>
<evidence type="ECO:0000256" key="3">
    <source>
        <dbReference type="ARBA" id="ARBA00022670"/>
    </source>
</evidence>
<keyword evidence="6" id="KW-1133">Transmembrane helix</keyword>
<protein>
    <recommendedName>
        <fullName evidence="6">Signal peptidase I</fullName>
        <ecNumber evidence="6">3.4.21.89</ecNumber>
    </recommendedName>
</protein>
<evidence type="ECO:0000313" key="8">
    <source>
        <dbReference type="EMBL" id="GGI16628.1"/>
    </source>
</evidence>
<feature type="active site" evidence="5">
    <location>
        <position position="52"/>
    </location>
</feature>
<keyword evidence="3 6" id="KW-0645">Protease</keyword>
<dbReference type="NCBIfam" id="TIGR02227">
    <property type="entry name" value="sigpep_I_bact"/>
    <property type="match status" value="1"/>
</dbReference>
<dbReference type="PRINTS" id="PR00727">
    <property type="entry name" value="LEADERPTASE"/>
</dbReference>
<dbReference type="SUPFAM" id="SSF51306">
    <property type="entry name" value="LexA/Signal peptidase"/>
    <property type="match status" value="1"/>
</dbReference>
<evidence type="ECO:0000256" key="5">
    <source>
        <dbReference type="PIRSR" id="PIRSR600223-1"/>
    </source>
</evidence>
<comment type="subcellular location">
    <subcellularLocation>
        <location evidence="1">Cell membrane</location>
        <topology evidence="1">Single-pass type II membrane protein</topology>
    </subcellularLocation>
    <subcellularLocation>
        <location evidence="6">Membrane</location>
        <topology evidence="6">Single-pass type II membrane protein</topology>
    </subcellularLocation>
</comment>